<evidence type="ECO:0000313" key="2">
    <source>
        <dbReference type="EMBL" id="MBR0664085.1"/>
    </source>
</evidence>
<keyword evidence="1" id="KW-0732">Signal</keyword>
<keyword evidence="3" id="KW-1185">Reference proteome</keyword>
<dbReference type="Proteomes" id="UP001196870">
    <property type="component" value="Unassembled WGS sequence"/>
</dbReference>
<reference evidence="3" key="1">
    <citation type="journal article" date="2021" name="Syst. Appl. Microbiol.">
        <title>Roseomonas hellenica sp. nov., isolated from roots of wild-growing Alkanna tinctoria.</title>
        <authorList>
            <person name="Rat A."/>
            <person name="Naranjo H.D."/>
            <person name="Lebbe L."/>
            <person name="Cnockaert M."/>
            <person name="Krigas N."/>
            <person name="Grigoriadou K."/>
            <person name="Maloupa E."/>
            <person name="Willems A."/>
        </authorList>
    </citation>
    <scope>NUCLEOTIDE SEQUENCE [LARGE SCALE GENOMIC DNA]</scope>
    <source>
        <strain evidence="3">LMG 31523</strain>
    </source>
</reference>
<evidence type="ECO:0008006" key="4">
    <source>
        <dbReference type="Google" id="ProtNLM"/>
    </source>
</evidence>
<feature type="chain" id="PRO_5045245946" description="Lipoprotein" evidence="1">
    <location>
        <begin position="22"/>
        <end position="217"/>
    </location>
</feature>
<sequence length="217" mass="21922">MPIPFPSQAAGFLCLALAACAPPAPPGAADIAALSPDAALDARALPRGAAAARPATVNVQADPASGAVLYTVSPRLRSGSPSNPPVIDASLGASRPGGSGAATYQVLVSIAVPRAWRDFSRATGRDMPPIAMRRLGRSTDCRAGAGTCLYQETLLLDLPEAGLRSLAEAGRGLRLRIEGNAAFIETGLPAGHLRAIFEAMDRTASGAAPPGTPSPAP</sequence>
<organism evidence="2 3">
    <name type="scientific">Plastoroseomonas hellenica</name>
    <dbReference type="NCBI Taxonomy" id="2687306"/>
    <lineage>
        <taxon>Bacteria</taxon>
        <taxon>Pseudomonadati</taxon>
        <taxon>Pseudomonadota</taxon>
        <taxon>Alphaproteobacteria</taxon>
        <taxon>Acetobacterales</taxon>
        <taxon>Acetobacteraceae</taxon>
        <taxon>Plastoroseomonas</taxon>
    </lineage>
</organism>
<name>A0ABS5EUV9_9PROT</name>
<evidence type="ECO:0000313" key="3">
    <source>
        <dbReference type="Proteomes" id="UP001196870"/>
    </source>
</evidence>
<dbReference type="RefSeq" id="WP_211851678.1">
    <property type="nucleotide sequence ID" value="NZ_JAAGBB010000006.1"/>
</dbReference>
<comment type="caution">
    <text evidence="2">The sequence shown here is derived from an EMBL/GenBank/DDBJ whole genome shotgun (WGS) entry which is preliminary data.</text>
</comment>
<proteinExistence type="predicted"/>
<gene>
    <name evidence="2" type="ORF">GXW71_06915</name>
</gene>
<dbReference type="EMBL" id="JAAGBB010000006">
    <property type="protein sequence ID" value="MBR0664085.1"/>
    <property type="molecule type" value="Genomic_DNA"/>
</dbReference>
<feature type="signal peptide" evidence="1">
    <location>
        <begin position="1"/>
        <end position="21"/>
    </location>
</feature>
<evidence type="ECO:0000256" key="1">
    <source>
        <dbReference type="SAM" id="SignalP"/>
    </source>
</evidence>
<accession>A0ABS5EUV9</accession>
<protein>
    <recommendedName>
        <fullName evidence="4">Lipoprotein</fullName>
    </recommendedName>
</protein>